<dbReference type="OrthoDB" id="9792179at2"/>
<gene>
    <name evidence="2" type="ORF">A5481_05605</name>
</gene>
<comment type="caution">
    <text evidence="2">The sequence shown here is derived from an EMBL/GenBank/DDBJ whole genome shotgun (WGS) entry which is preliminary data.</text>
</comment>
<dbReference type="EMBL" id="LWHQ01000010">
    <property type="protein sequence ID" value="OAS26525.1"/>
    <property type="molecule type" value="Genomic_DNA"/>
</dbReference>
<evidence type="ECO:0000313" key="3">
    <source>
        <dbReference type="Proteomes" id="UP000078316"/>
    </source>
</evidence>
<dbReference type="Gene3D" id="3.40.50.410">
    <property type="entry name" value="von Willebrand factor, type A domain"/>
    <property type="match status" value="1"/>
</dbReference>
<dbReference type="STRING" id="427683.A5481_05605"/>
<proteinExistence type="predicted"/>
<feature type="signal peptide" evidence="1">
    <location>
        <begin position="1"/>
        <end position="24"/>
    </location>
</feature>
<feature type="chain" id="PRO_5008106054" description="VWFA domain-containing protein" evidence="1">
    <location>
        <begin position="25"/>
        <end position="273"/>
    </location>
</feature>
<name>A0A179SG04_9HYPH</name>
<keyword evidence="1" id="KW-0732">Signal</keyword>
<evidence type="ECO:0008006" key="4">
    <source>
        <dbReference type="Google" id="ProtNLM"/>
    </source>
</evidence>
<reference evidence="2 3" key="1">
    <citation type="submission" date="2016-04" db="EMBL/GenBank/DDBJ databases">
        <authorList>
            <person name="Evans L.H."/>
            <person name="Alamgir A."/>
            <person name="Owens N."/>
            <person name="Weber N.D."/>
            <person name="Virtaneva K."/>
            <person name="Barbian K."/>
            <person name="Babar A."/>
            <person name="Rosenke K."/>
        </authorList>
    </citation>
    <scope>NUCLEOTIDE SEQUENCE [LARGE SCALE GENOMIC DNA]</scope>
    <source>
        <strain evidence="2 3">PMB02</strain>
    </source>
</reference>
<sequence>MRSRIVALLACLLAATAAGPPVRAGDGPVEVDVALVLAVDVSLSMTGDEQAVQREGYVEAFRNPAVHQAIRQGMVGRIAVTYVEWAGVGNQRVVVPWTLIAGPEEATGFAERLGQSPPRRSTWTSIASAIDFSAGLLAGSGFEATRRVIDVSGDGPNNQGRSVTKARDDAVGQGIVINGLPLMIREPSGPWDIKDLDLYYRDCVIGGSGSFMVPVRERDQFAAAIRTKIIREVAGREVGPGIDPSQAGPLLRRVQGEPRANCLIGERPNPDWD</sequence>
<evidence type="ECO:0000313" key="2">
    <source>
        <dbReference type="EMBL" id="OAS26525.1"/>
    </source>
</evidence>
<dbReference type="InterPro" id="IPR036465">
    <property type="entry name" value="vWFA_dom_sf"/>
</dbReference>
<protein>
    <recommendedName>
        <fullName evidence="4">VWFA domain-containing protein</fullName>
    </recommendedName>
</protein>
<dbReference type="SUPFAM" id="SSF53300">
    <property type="entry name" value="vWA-like"/>
    <property type="match status" value="1"/>
</dbReference>
<organism evidence="2 3">
    <name type="scientific">Methylobacterium platani</name>
    <dbReference type="NCBI Taxonomy" id="427683"/>
    <lineage>
        <taxon>Bacteria</taxon>
        <taxon>Pseudomonadati</taxon>
        <taxon>Pseudomonadota</taxon>
        <taxon>Alphaproteobacteria</taxon>
        <taxon>Hyphomicrobiales</taxon>
        <taxon>Methylobacteriaceae</taxon>
        <taxon>Methylobacterium</taxon>
    </lineage>
</organism>
<dbReference type="Pfam" id="PF06707">
    <property type="entry name" value="DUF1194"/>
    <property type="match status" value="1"/>
</dbReference>
<dbReference type="RefSeq" id="WP_048434221.1">
    <property type="nucleotide sequence ID" value="NZ_LWHQ01000010.1"/>
</dbReference>
<evidence type="ECO:0000256" key="1">
    <source>
        <dbReference type="SAM" id="SignalP"/>
    </source>
</evidence>
<dbReference type="AlphaFoldDB" id="A0A179SG04"/>
<accession>A0A179SG04</accession>
<dbReference type="Proteomes" id="UP000078316">
    <property type="component" value="Unassembled WGS sequence"/>
</dbReference>
<dbReference type="InterPro" id="IPR010607">
    <property type="entry name" value="DUF1194"/>
</dbReference>